<keyword evidence="2" id="KW-0274">FAD</keyword>
<dbReference type="Pfam" id="PF01494">
    <property type="entry name" value="FAD_binding_3"/>
    <property type="match status" value="1"/>
</dbReference>
<evidence type="ECO:0000313" key="7">
    <source>
        <dbReference type="Proteomes" id="UP001589810"/>
    </source>
</evidence>
<name>A0ABV6N170_9PSEU</name>
<reference evidence="6 7" key="1">
    <citation type="submission" date="2024-09" db="EMBL/GenBank/DDBJ databases">
        <authorList>
            <person name="Sun Q."/>
            <person name="Mori K."/>
        </authorList>
    </citation>
    <scope>NUCLEOTIDE SEQUENCE [LARGE SCALE GENOMIC DNA]</scope>
    <source>
        <strain evidence="6 7">TBRC 1432</strain>
    </source>
</reference>
<dbReference type="Gene3D" id="3.50.50.60">
    <property type="entry name" value="FAD/NAD(P)-binding domain"/>
    <property type="match status" value="1"/>
</dbReference>
<accession>A0ABV6N170</accession>
<keyword evidence="3" id="KW-0560">Oxidoreductase</keyword>
<proteinExistence type="predicted"/>
<keyword evidence="7" id="KW-1185">Reference proteome</keyword>
<gene>
    <name evidence="6" type="ORF">ACFFH7_32740</name>
</gene>
<dbReference type="PANTHER" id="PTHR47178">
    <property type="entry name" value="MONOOXYGENASE, FAD-BINDING"/>
    <property type="match status" value="1"/>
</dbReference>
<dbReference type="PRINTS" id="PR00420">
    <property type="entry name" value="RNGMNOXGNASE"/>
</dbReference>
<dbReference type="InterPro" id="IPR036188">
    <property type="entry name" value="FAD/NAD-bd_sf"/>
</dbReference>
<protein>
    <submittedName>
        <fullName evidence="6">FAD-dependent oxidoreductase</fullName>
    </submittedName>
</protein>
<evidence type="ECO:0000256" key="3">
    <source>
        <dbReference type="ARBA" id="ARBA00023002"/>
    </source>
</evidence>
<dbReference type="Proteomes" id="UP001589810">
    <property type="component" value="Unassembled WGS sequence"/>
</dbReference>
<keyword evidence="4" id="KW-0503">Monooxygenase</keyword>
<dbReference type="SUPFAM" id="SSF51905">
    <property type="entry name" value="FAD/NAD(P)-binding domain"/>
    <property type="match status" value="1"/>
</dbReference>
<evidence type="ECO:0000256" key="4">
    <source>
        <dbReference type="ARBA" id="ARBA00023033"/>
    </source>
</evidence>
<dbReference type="PANTHER" id="PTHR47178:SF5">
    <property type="entry name" value="FAD-BINDING DOMAIN-CONTAINING PROTEIN"/>
    <property type="match status" value="1"/>
</dbReference>
<evidence type="ECO:0000256" key="1">
    <source>
        <dbReference type="ARBA" id="ARBA00022630"/>
    </source>
</evidence>
<evidence type="ECO:0000259" key="5">
    <source>
        <dbReference type="Pfam" id="PF01494"/>
    </source>
</evidence>
<sequence length="374" mass="41054">MGIRVVVVGAGLGGLALAQGLSRQGIDVVVYERDAANGRRQGDRVQLGPTGLAGLRRVLSQELHDLCLATASRPLAPPRMLDQKLNPTAENACLPREYTPETQTYAVHRATLREILLTGVNVRYGKEFTAYKLVGDRVKARFEDGHEDEADLLVGADGVGSAVRRQLLPHAEVNDAGLRLIYGRIPLHRRNELPAWVFERVFTLVRGPQAHVGLGPVILRNRPTDRLSPVDDYVACMVGTNRLPFDELRGMNGQELHHAAVSLIGDDWHRDVRCLLDRWDTESLFPLRIASAAEVEDWSTPGVTLLGDAVHAMSPTLAMGANTALRDGAELSHAIATSASLREAVSRYQARMLAYAMPLVQESRRIGRARIGQR</sequence>
<keyword evidence="1" id="KW-0285">Flavoprotein</keyword>
<dbReference type="Pfam" id="PF13450">
    <property type="entry name" value="NAD_binding_8"/>
    <property type="match status" value="1"/>
</dbReference>
<comment type="caution">
    <text evidence="6">The sequence shown here is derived from an EMBL/GenBank/DDBJ whole genome shotgun (WGS) entry which is preliminary data.</text>
</comment>
<organism evidence="6 7">
    <name type="scientific">Kutzneria chonburiensis</name>
    <dbReference type="NCBI Taxonomy" id="1483604"/>
    <lineage>
        <taxon>Bacteria</taxon>
        <taxon>Bacillati</taxon>
        <taxon>Actinomycetota</taxon>
        <taxon>Actinomycetes</taxon>
        <taxon>Pseudonocardiales</taxon>
        <taxon>Pseudonocardiaceae</taxon>
        <taxon>Kutzneria</taxon>
    </lineage>
</organism>
<dbReference type="RefSeq" id="WP_273936577.1">
    <property type="nucleotide sequence ID" value="NZ_CP097263.1"/>
</dbReference>
<dbReference type="InterPro" id="IPR002938">
    <property type="entry name" value="FAD-bd"/>
</dbReference>
<evidence type="ECO:0000313" key="6">
    <source>
        <dbReference type="EMBL" id="MFC0546323.1"/>
    </source>
</evidence>
<feature type="domain" description="FAD-binding" evidence="5">
    <location>
        <begin position="295"/>
        <end position="361"/>
    </location>
</feature>
<evidence type="ECO:0000256" key="2">
    <source>
        <dbReference type="ARBA" id="ARBA00022827"/>
    </source>
</evidence>
<dbReference type="EMBL" id="JBHLUD010000013">
    <property type="protein sequence ID" value="MFC0546323.1"/>
    <property type="molecule type" value="Genomic_DNA"/>
</dbReference>